<accession>A0A1B7XCL8</accession>
<dbReference type="PATRIC" id="fig|1560234.3.peg.605"/>
<evidence type="ECO:0000313" key="1">
    <source>
        <dbReference type="EMBL" id="OBQ51710.1"/>
    </source>
</evidence>
<proteinExistence type="predicted"/>
<gene>
    <name evidence="1" type="ORF">SP90_08865</name>
</gene>
<comment type="caution">
    <text evidence="1">The sequence shown here is derived from an EMBL/GenBank/DDBJ whole genome shotgun (WGS) entry which is preliminary data.</text>
</comment>
<sequence length="62" mass="7114">MLNKIGDKKEAHLLAGMPLRLIIKPNIAALLRKTPRLLLVATYEFILRLALHRLVSIWQVKT</sequence>
<dbReference type="AlphaFoldDB" id="A0A1B7XCL8"/>
<keyword evidence="2" id="KW-1185">Reference proteome</keyword>
<dbReference type="EMBL" id="JXMS01000013">
    <property type="protein sequence ID" value="OBQ51710.1"/>
    <property type="molecule type" value="Genomic_DNA"/>
</dbReference>
<reference evidence="1 2" key="1">
    <citation type="submission" date="2015-01" db="EMBL/GenBank/DDBJ databases">
        <title>Desulfovibrio sp. JC271 draft genome sequence.</title>
        <authorList>
            <person name="Shivani Y."/>
            <person name="Subhash Y."/>
            <person name="Sasikala C."/>
            <person name="Ramana C.V."/>
        </authorList>
    </citation>
    <scope>NUCLEOTIDE SEQUENCE [LARGE SCALE GENOMIC DNA]</scope>
    <source>
        <strain evidence="1 2">JC271</strain>
    </source>
</reference>
<name>A0A1B7XCL8_9BACT</name>
<organism evidence="1 2">
    <name type="scientific">Halodesulfovibrio spirochaetisodalis</name>
    <dbReference type="NCBI Taxonomy" id="1560234"/>
    <lineage>
        <taxon>Bacteria</taxon>
        <taxon>Pseudomonadati</taxon>
        <taxon>Thermodesulfobacteriota</taxon>
        <taxon>Desulfovibrionia</taxon>
        <taxon>Desulfovibrionales</taxon>
        <taxon>Desulfovibrionaceae</taxon>
        <taxon>Halodesulfovibrio</taxon>
    </lineage>
</organism>
<evidence type="ECO:0000313" key="2">
    <source>
        <dbReference type="Proteomes" id="UP000091979"/>
    </source>
</evidence>
<protein>
    <submittedName>
        <fullName evidence="1">Uncharacterized protein</fullName>
    </submittedName>
</protein>
<dbReference type="Proteomes" id="UP000091979">
    <property type="component" value="Unassembled WGS sequence"/>
</dbReference>